<comment type="similarity">
    <text evidence="2">Belongs to the CDP-glycerol glycerophosphotransferase family.</text>
</comment>
<evidence type="ECO:0000256" key="5">
    <source>
        <dbReference type="ARBA" id="ARBA00022944"/>
    </source>
</evidence>
<feature type="domain" description="Glycosyl transferase family 1" evidence="7">
    <location>
        <begin position="639"/>
        <end position="770"/>
    </location>
</feature>
<dbReference type="InterPro" id="IPR007554">
    <property type="entry name" value="Glycerophosphate_synth"/>
</dbReference>
<dbReference type="PANTHER" id="PTHR37316">
    <property type="entry name" value="TEICHOIC ACID GLYCEROL-PHOSPHATE PRIMASE"/>
    <property type="match status" value="1"/>
</dbReference>
<dbReference type="CDD" id="cd03811">
    <property type="entry name" value="GT4_GT28_WabH-like"/>
    <property type="match status" value="1"/>
</dbReference>
<keyword evidence="3" id="KW-1003">Cell membrane</keyword>
<organism evidence="8 9">
    <name type="scientific">Candidatus Fimihabitans intestinipullorum</name>
    <dbReference type="NCBI Taxonomy" id="2840820"/>
    <lineage>
        <taxon>Bacteria</taxon>
        <taxon>Bacillati</taxon>
        <taxon>Mycoplasmatota</taxon>
        <taxon>Mycoplasmatota incertae sedis</taxon>
        <taxon>Candidatus Fimihabitans</taxon>
    </lineage>
</organism>
<protein>
    <submittedName>
        <fullName evidence="8">CDP-glycerol glycerophosphotransferase family protein</fullName>
    </submittedName>
</protein>
<evidence type="ECO:0000256" key="2">
    <source>
        <dbReference type="ARBA" id="ARBA00010488"/>
    </source>
</evidence>
<dbReference type="Gene3D" id="3.40.50.11820">
    <property type="match status" value="1"/>
</dbReference>
<reference evidence="8" key="1">
    <citation type="submission" date="2020-10" db="EMBL/GenBank/DDBJ databases">
        <authorList>
            <person name="Gilroy R."/>
        </authorList>
    </citation>
    <scope>NUCLEOTIDE SEQUENCE</scope>
    <source>
        <strain evidence="8">CHK197-8231</strain>
    </source>
</reference>
<dbReference type="InterPro" id="IPR051612">
    <property type="entry name" value="Teichoic_Acid_Biosynth"/>
</dbReference>
<accession>A0A9D1HW38</accession>
<dbReference type="GO" id="GO:0016757">
    <property type="term" value="F:glycosyltransferase activity"/>
    <property type="evidence" value="ECO:0007669"/>
    <property type="project" value="InterPro"/>
</dbReference>
<dbReference type="Pfam" id="PF04464">
    <property type="entry name" value="Glyphos_transf"/>
    <property type="match status" value="1"/>
</dbReference>
<keyword evidence="5" id="KW-0777">Teichoic acid biosynthesis</keyword>
<proteinExistence type="inferred from homology"/>
<dbReference type="PANTHER" id="PTHR37316:SF3">
    <property type="entry name" value="TEICHOIC ACID GLYCEROL-PHOSPHATE TRANSFERASE"/>
    <property type="match status" value="1"/>
</dbReference>
<dbReference type="InterPro" id="IPR001296">
    <property type="entry name" value="Glyco_trans_1"/>
</dbReference>
<dbReference type="GO" id="GO:0019350">
    <property type="term" value="P:teichoic acid biosynthetic process"/>
    <property type="evidence" value="ECO:0007669"/>
    <property type="project" value="UniProtKB-KW"/>
</dbReference>
<dbReference type="Gene3D" id="3.40.50.2000">
    <property type="entry name" value="Glycogen Phosphorylase B"/>
    <property type="match status" value="2"/>
</dbReference>
<reference evidence="8" key="2">
    <citation type="journal article" date="2021" name="PeerJ">
        <title>Extensive microbial diversity within the chicken gut microbiome revealed by metagenomics and culture.</title>
        <authorList>
            <person name="Gilroy R."/>
            <person name="Ravi A."/>
            <person name="Getino M."/>
            <person name="Pursley I."/>
            <person name="Horton D.L."/>
            <person name="Alikhan N.F."/>
            <person name="Baker D."/>
            <person name="Gharbi K."/>
            <person name="Hall N."/>
            <person name="Watson M."/>
            <person name="Adriaenssens E.M."/>
            <person name="Foster-Nyarko E."/>
            <person name="Jarju S."/>
            <person name="Secka A."/>
            <person name="Antonio M."/>
            <person name="Oren A."/>
            <person name="Chaudhuri R.R."/>
            <person name="La Ragione R."/>
            <person name="Hildebrand F."/>
            <person name="Pallen M.J."/>
        </authorList>
    </citation>
    <scope>NUCLEOTIDE SEQUENCE</scope>
    <source>
        <strain evidence="8">CHK197-8231</strain>
    </source>
</reference>
<evidence type="ECO:0000313" key="9">
    <source>
        <dbReference type="Proteomes" id="UP000824087"/>
    </source>
</evidence>
<dbReference type="SUPFAM" id="SSF53756">
    <property type="entry name" value="UDP-Glycosyltransferase/glycogen phosphorylase"/>
    <property type="match status" value="2"/>
</dbReference>
<evidence type="ECO:0000256" key="1">
    <source>
        <dbReference type="ARBA" id="ARBA00004202"/>
    </source>
</evidence>
<comment type="caution">
    <text evidence="8">The sequence shown here is derived from an EMBL/GenBank/DDBJ whole genome shotgun (WGS) entry which is preliminary data.</text>
</comment>
<dbReference type="InterPro" id="IPR043148">
    <property type="entry name" value="TagF_C"/>
</dbReference>
<evidence type="ECO:0000256" key="4">
    <source>
        <dbReference type="ARBA" id="ARBA00022679"/>
    </source>
</evidence>
<dbReference type="Proteomes" id="UP000824087">
    <property type="component" value="Unassembled WGS sequence"/>
</dbReference>
<evidence type="ECO:0000256" key="6">
    <source>
        <dbReference type="ARBA" id="ARBA00023136"/>
    </source>
</evidence>
<name>A0A9D1HW38_9BACT</name>
<evidence type="ECO:0000256" key="3">
    <source>
        <dbReference type="ARBA" id="ARBA00022475"/>
    </source>
</evidence>
<sequence length="809" mass="95612">MQKIKPIVRNLKKYRNSLFFKAKFLYTKYYESLPLKENVVLFESFQGVNFTGAPYYIFMEIYQNEEYQTFQKVIAVGSRYLRKVENFFHARGMDDVKVIVRNSKEYCNLLATAKYLVNNVTFPAYFMRREGQIYLNTWHGTPLKALGRSIQNHPADIGNVQRNFIHATHLLFSNEYMFQHMKEDYMLDDLYHGEYILCGSPVNAVFYHPNEADRLRETLGLQDKKIVVYMPTWRDKETNKKHNKQFFYIMHMLYTMDRMLSEDTVVLVKLHHMGMRNIYFSDFEKIQAFPEDYETYEVLNMADALITDYSSVMFDFLNKDKPIFLYVYDKEEYMRGRSMYFDLDALPFNQSEQIYDLCTKLNQLSHVQDTKEVKKTFCPYDGPNAISNICQYLFLNRKNSRLKVISSTRYDSNKKKILIFGGTLKKNGITTALNSLLCNIDTKQYHYFLTFFTKAGEENSQFVYHLNRDISYIPLKGAKNLRWKEAIAQYLYFRFNWNFGWIMKHLKKMFQRESYRLFANNSFDVALHFSGYERKIIHLLRACSKKAVIVTHSNLLEESKLKSNVHIPSIRYAYQYYDVIATVRDGMRDEIIKHVKWVDRNKFHLLHNLNDIEGIQNKAKQEVIFDTDTECNISLEEFKQILESDAMKFINIARFSVEKQLDLLIKAFMKYQEQYPNSYLILIGGYGPLYREILELANQAEHVIVIKSMSNPMSVLNCCNLFILSSLYEGLPMTIMEALILKKPVLSTDIPSVRQFLANKYGMLVENNLDGLYQGMIDFTEGKMIKPEVFDAFTFNQQALQEFYDIIEK</sequence>
<dbReference type="GO" id="GO:0047355">
    <property type="term" value="F:CDP-glycerol glycerophosphotransferase activity"/>
    <property type="evidence" value="ECO:0007669"/>
    <property type="project" value="InterPro"/>
</dbReference>
<dbReference type="AlphaFoldDB" id="A0A9D1HW38"/>
<keyword evidence="4" id="KW-0808">Transferase</keyword>
<gene>
    <name evidence="8" type="ORF">IAD49_03935</name>
</gene>
<dbReference type="Pfam" id="PF00534">
    <property type="entry name" value="Glycos_transf_1"/>
    <property type="match status" value="1"/>
</dbReference>
<dbReference type="EMBL" id="DVML01000023">
    <property type="protein sequence ID" value="HIU22713.1"/>
    <property type="molecule type" value="Genomic_DNA"/>
</dbReference>
<dbReference type="Gene3D" id="3.40.50.12580">
    <property type="match status" value="1"/>
</dbReference>
<dbReference type="InterPro" id="IPR043149">
    <property type="entry name" value="TagF_N"/>
</dbReference>
<dbReference type="GO" id="GO:0005886">
    <property type="term" value="C:plasma membrane"/>
    <property type="evidence" value="ECO:0007669"/>
    <property type="project" value="UniProtKB-SubCell"/>
</dbReference>
<keyword evidence="6" id="KW-0472">Membrane</keyword>
<evidence type="ECO:0000313" key="8">
    <source>
        <dbReference type="EMBL" id="HIU22713.1"/>
    </source>
</evidence>
<comment type="subcellular location">
    <subcellularLocation>
        <location evidence="1">Cell membrane</location>
        <topology evidence="1">Peripheral membrane protein</topology>
    </subcellularLocation>
</comment>
<evidence type="ECO:0000259" key="7">
    <source>
        <dbReference type="Pfam" id="PF00534"/>
    </source>
</evidence>